<name>A0A4D6XVW1_9GAMM</name>
<dbReference type="AlphaFoldDB" id="A0A4D6XVW1"/>
<evidence type="ECO:0000313" key="2">
    <source>
        <dbReference type="EMBL" id="QCI16915.1"/>
    </source>
</evidence>
<protein>
    <recommendedName>
        <fullName evidence="4">Flagellar motor switch protein FliM</fullName>
    </recommendedName>
</protein>
<evidence type="ECO:0008006" key="4">
    <source>
        <dbReference type="Google" id="ProtNLM"/>
    </source>
</evidence>
<dbReference type="GO" id="GO:0009425">
    <property type="term" value="C:bacterial-type flagellum basal body"/>
    <property type="evidence" value="ECO:0007669"/>
    <property type="project" value="InterPro"/>
</dbReference>
<dbReference type="GO" id="GO:0003774">
    <property type="term" value="F:cytoskeletal motor activity"/>
    <property type="evidence" value="ECO:0007669"/>
    <property type="project" value="InterPro"/>
</dbReference>
<dbReference type="RefSeq" id="WP_158339848.1">
    <property type="nucleotide sequence ID" value="NZ_CP034894.1"/>
</dbReference>
<dbReference type="InterPro" id="IPR028976">
    <property type="entry name" value="CheC-like_sf"/>
</dbReference>
<accession>A0A4D6XVW1</accession>
<evidence type="ECO:0000256" key="1">
    <source>
        <dbReference type="ARBA" id="ARBA00022500"/>
    </source>
</evidence>
<dbReference type="EMBL" id="CP034894">
    <property type="protein sequence ID" value="QCI16915.1"/>
    <property type="molecule type" value="Genomic_DNA"/>
</dbReference>
<sequence>MGKSNYLNVINKETNKKEEILNILSVDRIKILEKINENFIKKTITYFSKFIKNHIKLNFFSIKVNSYTDNDTDIKYLFSNEIKISNSKEQSFIFFSDNLLSVFIDLLFGGNGNYIEKINKERNISYTEKIISEKLMKLICTAYCKAIKKFYSIDMKVINIKIVDIKKLSYLNQNYITNYFNFSINNISIFFSILFPISIIEKNFQQINSLKVNKQSLIKNVNCRQDIAISNLYDVELDVIVKLIMSSKVNCNSLSIGDILMIKSPEKVLAYIEKIPIFLGHYKNFDKKSVIFLKKFIHKNLDLNKYEEFFNE</sequence>
<reference evidence="2 3" key="2">
    <citation type="submission" date="2019-05" db="EMBL/GenBank/DDBJ databases">
        <title>Genome evolution of the obligate endosymbiont Buchnera aphidicola.</title>
        <authorList>
            <person name="Moran N.A."/>
        </authorList>
    </citation>
    <scope>NUCLEOTIDE SEQUENCE [LARGE SCALE GENOMIC DNA]</scope>
    <source>
        <strain evidence="2 3">Ahe</strain>
    </source>
</reference>
<dbReference type="SUPFAM" id="SSF103039">
    <property type="entry name" value="CheC-like"/>
    <property type="match status" value="1"/>
</dbReference>
<reference evidence="2 3" key="1">
    <citation type="submission" date="2018-12" db="EMBL/GenBank/DDBJ databases">
        <authorList>
            <person name="Chong R.A."/>
        </authorList>
    </citation>
    <scope>NUCLEOTIDE SEQUENCE [LARGE SCALE GENOMIC DNA]</scope>
    <source>
        <strain evidence="2 3">Ahe</strain>
    </source>
</reference>
<dbReference type="OrthoDB" id="6553180at2"/>
<dbReference type="Proteomes" id="UP000298759">
    <property type="component" value="Chromosome"/>
</dbReference>
<keyword evidence="1" id="KW-0145">Chemotaxis</keyword>
<dbReference type="Pfam" id="PF02154">
    <property type="entry name" value="FliM"/>
    <property type="match status" value="1"/>
</dbReference>
<dbReference type="GO" id="GO:0006935">
    <property type="term" value="P:chemotaxis"/>
    <property type="evidence" value="ECO:0007669"/>
    <property type="project" value="UniProtKB-KW"/>
</dbReference>
<gene>
    <name evidence="2" type="ORF">D9V62_00400</name>
</gene>
<dbReference type="Gene3D" id="3.40.1550.10">
    <property type="entry name" value="CheC-like"/>
    <property type="match status" value="1"/>
</dbReference>
<evidence type="ECO:0000313" key="3">
    <source>
        <dbReference type="Proteomes" id="UP000298759"/>
    </source>
</evidence>
<organism evidence="2 3">
    <name type="scientific">Buchnera aphidicola</name>
    <name type="common">Aphis helianthi</name>
    <dbReference type="NCBI Taxonomy" id="2315802"/>
    <lineage>
        <taxon>Bacteria</taxon>
        <taxon>Pseudomonadati</taxon>
        <taxon>Pseudomonadota</taxon>
        <taxon>Gammaproteobacteria</taxon>
        <taxon>Enterobacterales</taxon>
        <taxon>Erwiniaceae</taxon>
        <taxon>Buchnera</taxon>
    </lineage>
</organism>
<dbReference type="GO" id="GO:0071973">
    <property type="term" value="P:bacterial-type flagellum-dependent cell motility"/>
    <property type="evidence" value="ECO:0007669"/>
    <property type="project" value="InterPro"/>
</dbReference>
<dbReference type="InterPro" id="IPR001689">
    <property type="entry name" value="Flag_FliM"/>
</dbReference>
<proteinExistence type="predicted"/>